<evidence type="ECO:0000313" key="2">
    <source>
        <dbReference type="Proteomes" id="UP000005496"/>
    </source>
</evidence>
<dbReference type="OrthoDB" id="4304666at2"/>
<proteinExistence type="predicted"/>
<dbReference type="Proteomes" id="UP000005496">
    <property type="component" value="Unassembled WGS sequence"/>
</dbReference>
<keyword evidence="2" id="KW-1185">Reference proteome</keyword>
<evidence type="ECO:0000313" key="1">
    <source>
        <dbReference type="EMBL" id="EFI34747.1"/>
    </source>
</evidence>
<dbReference type="RefSeq" id="WP_008870065.1">
    <property type="nucleotide sequence ID" value="NZ_ACJN02000002.1"/>
</dbReference>
<dbReference type="AlphaFoldDB" id="D6SPS1"/>
<gene>
    <name evidence="1" type="ORF">Dthio_PD2120</name>
</gene>
<accession>D6SPS1</accession>
<dbReference type="eggNOG" id="ENOG502ZKHR">
    <property type="taxonomic scope" value="Bacteria"/>
</dbReference>
<reference evidence="1" key="1">
    <citation type="submission" date="2010-05" db="EMBL/GenBank/DDBJ databases">
        <title>The draft genome of Desulfonatronospira thiodismutans ASO3-1.</title>
        <authorList>
            <consortium name="US DOE Joint Genome Institute (JGI-PGF)"/>
            <person name="Lucas S."/>
            <person name="Copeland A."/>
            <person name="Lapidus A."/>
            <person name="Cheng J.-F."/>
            <person name="Bruce D."/>
            <person name="Goodwin L."/>
            <person name="Pitluck S."/>
            <person name="Chertkov O."/>
            <person name="Brettin T."/>
            <person name="Detter J.C."/>
            <person name="Han C."/>
            <person name="Land M.L."/>
            <person name="Hauser L."/>
            <person name="Kyrpides N."/>
            <person name="Mikhailova N."/>
            <person name="Muyzer G."/>
            <person name="Woyke T."/>
        </authorList>
    </citation>
    <scope>NUCLEOTIDE SEQUENCE [LARGE SCALE GENOMIC DNA]</scope>
    <source>
        <strain evidence="1">ASO3-1</strain>
    </source>
</reference>
<protein>
    <submittedName>
        <fullName evidence="1">Integral membrane protein</fullName>
    </submittedName>
</protein>
<organism evidence="1 2">
    <name type="scientific">Desulfonatronospira thiodismutans ASO3-1</name>
    <dbReference type="NCBI Taxonomy" id="555779"/>
    <lineage>
        <taxon>Bacteria</taxon>
        <taxon>Pseudomonadati</taxon>
        <taxon>Thermodesulfobacteriota</taxon>
        <taxon>Desulfovibrionia</taxon>
        <taxon>Desulfovibrionales</taxon>
        <taxon>Desulfonatronovibrionaceae</taxon>
        <taxon>Desulfonatronospira</taxon>
    </lineage>
</organism>
<comment type="caution">
    <text evidence="1">The sequence shown here is derived from an EMBL/GenBank/DDBJ whole genome shotgun (WGS) entry which is preliminary data.</text>
</comment>
<sequence>MIELRDNTLRFSFPDVHGSASLSINFQKTLRVPDDDKEYPLPPGLGSFPIEHVDDHLHNLPEKWKERGGVMLPMYQSEAMWINFNSTYLYDHQTDYPFAVKIAAGKINAVTGEQWSNGLSRNPQDYMVIPDQPWLDGYCVEKGFIRQFVAMPLGDGYSAEEQITKSAETGGLQIEVYPMKRSAFEKRFPIIQRDERHYVLDESSVSYCLSAPPDMSLAPGGKMRQEIYEDELDMSEWDLNRSARCFVHLTNSEVWKAITGKNPPSLPLTARDYSDYGMPWFEYYSDSKPLPGAEILGKLKSITEMGKTRRIDPLPENESADPQNIVHIRKNMHKNQVREWRGRG</sequence>
<name>D6SPS1_9BACT</name>
<dbReference type="EMBL" id="ACJN02000002">
    <property type="protein sequence ID" value="EFI34747.1"/>
    <property type="molecule type" value="Genomic_DNA"/>
</dbReference>